<name>A0AAP0LF86_9MAGN</name>
<sequence length="73" mass="8439">MQLDKLLYVPFHYTSTNSCLKIFFVMHLVWSVNSEILIVLRSEQHYKKALSGLKTLEEDLIAGDDMNDIVPLL</sequence>
<dbReference type="Proteomes" id="UP001420932">
    <property type="component" value="Unassembled WGS sequence"/>
</dbReference>
<accession>A0AAP0LF86</accession>
<organism evidence="1 2">
    <name type="scientific">Stephania yunnanensis</name>
    <dbReference type="NCBI Taxonomy" id="152371"/>
    <lineage>
        <taxon>Eukaryota</taxon>
        <taxon>Viridiplantae</taxon>
        <taxon>Streptophyta</taxon>
        <taxon>Embryophyta</taxon>
        <taxon>Tracheophyta</taxon>
        <taxon>Spermatophyta</taxon>
        <taxon>Magnoliopsida</taxon>
        <taxon>Ranunculales</taxon>
        <taxon>Menispermaceae</taxon>
        <taxon>Menispermoideae</taxon>
        <taxon>Cissampelideae</taxon>
        <taxon>Stephania</taxon>
    </lineage>
</organism>
<dbReference type="EMBL" id="JBBNAF010000001">
    <property type="protein sequence ID" value="KAK9169936.1"/>
    <property type="molecule type" value="Genomic_DNA"/>
</dbReference>
<evidence type="ECO:0000313" key="1">
    <source>
        <dbReference type="EMBL" id="KAK9169936.1"/>
    </source>
</evidence>
<dbReference type="AlphaFoldDB" id="A0AAP0LF86"/>
<comment type="caution">
    <text evidence="1">The sequence shown here is derived from an EMBL/GenBank/DDBJ whole genome shotgun (WGS) entry which is preliminary data.</text>
</comment>
<reference evidence="1 2" key="1">
    <citation type="submission" date="2024-01" db="EMBL/GenBank/DDBJ databases">
        <title>Genome assemblies of Stephania.</title>
        <authorList>
            <person name="Yang L."/>
        </authorList>
    </citation>
    <scope>NUCLEOTIDE SEQUENCE [LARGE SCALE GENOMIC DNA]</scope>
    <source>
        <strain evidence="1">YNDBR</strain>
        <tissue evidence="1">Leaf</tissue>
    </source>
</reference>
<keyword evidence="2" id="KW-1185">Reference proteome</keyword>
<proteinExistence type="predicted"/>
<protein>
    <submittedName>
        <fullName evidence="1">Uncharacterized protein</fullName>
    </submittedName>
</protein>
<gene>
    <name evidence="1" type="ORF">Syun_002076</name>
</gene>
<evidence type="ECO:0000313" key="2">
    <source>
        <dbReference type="Proteomes" id="UP001420932"/>
    </source>
</evidence>